<feature type="transmembrane region" description="Helical" evidence="1">
    <location>
        <begin position="61"/>
        <end position="81"/>
    </location>
</feature>
<evidence type="ECO:0000259" key="2">
    <source>
        <dbReference type="Pfam" id="PF18920"/>
    </source>
</evidence>
<accession>A0A1F6C3G0</accession>
<feature type="transmembrane region" description="Helical" evidence="1">
    <location>
        <begin position="167"/>
        <end position="188"/>
    </location>
</feature>
<name>A0A1F6C3G0_9BACT</name>
<feature type="transmembrane region" description="Helical" evidence="1">
    <location>
        <begin position="16"/>
        <end position="41"/>
    </location>
</feature>
<keyword evidence="1" id="KW-0812">Transmembrane</keyword>
<evidence type="ECO:0000256" key="1">
    <source>
        <dbReference type="SAM" id="Phobius"/>
    </source>
</evidence>
<feature type="transmembrane region" description="Helical" evidence="1">
    <location>
        <begin position="133"/>
        <end position="155"/>
    </location>
</feature>
<proteinExistence type="predicted"/>
<evidence type="ECO:0000313" key="3">
    <source>
        <dbReference type="EMBL" id="OGG43734.1"/>
    </source>
</evidence>
<dbReference type="EMBL" id="MFKP01000032">
    <property type="protein sequence ID" value="OGG43734.1"/>
    <property type="molecule type" value="Genomic_DNA"/>
</dbReference>
<keyword evidence="1" id="KW-1133">Transmembrane helix</keyword>
<sequence length="323" mass="36529">MDQITSIRPKITPKDFFIWLGAMVALYWSVVAFIFLVFGYIDYVFPNPLVYQVDPYSGSIPYEMASILVLFPIYAALIYFIRREIARDPARGEVWIRRWALILTLFIAGFTMAIDVVILLTTFFRGEELTTAFLLKFALVFLVAAVGFMHFAADLKGYWDNNRKKAWAVSIAVGVLALASVFAGFFIIGTPQHARLARFDSQKVSDLQNIQWQVVNYWQQKQKLPQSLVDLRDPISGFVSPVDPQSGAAYGYRILTKPLSFELCADFNLQGNDVNKGGIAIPRPVSEPMLGSIDETSGSWEHAEGQTCFERTIDPERYPPVKR</sequence>
<evidence type="ECO:0000313" key="4">
    <source>
        <dbReference type="Proteomes" id="UP000178249"/>
    </source>
</evidence>
<protein>
    <recommendedName>
        <fullName evidence="2">DUF5671 domain-containing protein</fullName>
    </recommendedName>
</protein>
<feature type="transmembrane region" description="Helical" evidence="1">
    <location>
        <begin position="101"/>
        <end position="121"/>
    </location>
</feature>
<comment type="caution">
    <text evidence="3">The sequence shown here is derived from an EMBL/GenBank/DDBJ whole genome shotgun (WGS) entry which is preliminary data.</text>
</comment>
<dbReference type="AlphaFoldDB" id="A0A1F6C3G0"/>
<keyword evidence="1" id="KW-0472">Membrane</keyword>
<reference evidence="3 4" key="1">
    <citation type="journal article" date="2016" name="Nat. Commun.">
        <title>Thousands of microbial genomes shed light on interconnected biogeochemical processes in an aquifer system.</title>
        <authorList>
            <person name="Anantharaman K."/>
            <person name="Brown C.T."/>
            <person name="Hug L.A."/>
            <person name="Sharon I."/>
            <person name="Castelle C.J."/>
            <person name="Probst A.J."/>
            <person name="Thomas B.C."/>
            <person name="Singh A."/>
            <person name="Wilkins M.J."/>
            <person name="Karaoz U."/>
            <person name="Brodie E.L."/>
            <person name="Williams K.H."/>
            <person name="Hubbard S.S."/>
            <person name="Banfield J.F."/>
        </authorList>
    </citation>
    <scope>NUCLEOTIDE SEQUENCE [LARGE SCALE GENOMIC DNA]</scope>
</reference>
<gene>
    <name evidence="3" type="ORF">A2841_01585</name>
</gene>
<dbReference type="InterPro" id="IPR043728">
    <property type="entry name" value="DUF5671"/>
</dbReference>
<feature type="domain" description="DUF5671" evidence="2">
    <location>
        <begin position="15"/>
        <end position="146"/>
    </location>
</feature>
<dbReference type="Pfam" id="PF18920">
    <property type="entry name" value="DUF5671"/>
    <property type="match status" value="1"/>
</dbReference>
<dbReference type="Proteomes" id="UP000178249">
    <property type="component" value="Unassembled WGS sequence"/>
</dbReference>
<organism evidence="3 4">
    <name type="scientific">Candidatus Kaiserbacteria bacterium RIFCSPHIGHO2_01_FULL_48_10</name>
    <dbReference type="NCBI Taxonomy" id="1798476"/>
    <lineage>
        <taxon>Bacteria</taxon>
        <taxon>Candidatus Kaiseribacteriota</taxon>
    </lineage>
</organism>